<reference evidence="2" key="1">
    <citation type="submission" date="2022-07" db="EMBL/GenBank/DDBJ databases">
        <title>Prevotella copri.</title>
        <authorList>
            <person name="Yang C."/>
        </authorList>
    </citation>
    <scope>NUCLEOTIDE SEQUENCE</scope>
    <source>
        <strain evidence="2">HF1476</strain>
    </source>
</reference>
<gene>
    <name evidence="2" type="ORF">NNC55_12220</name>
</gene>
<evidence type="ECO:0000313" key="2">
    <source>
        <dbReference type="EMBL" id="MCP9600710.1"/>
    </source>
</evidence>
<dbReference type="AlphaFoldDB" id="A0AAW5IWN6"/>
<dbReference type="InterPro" id="IPR036736">
    <property type="entry name" value="ACP-like_sf"/>
</dbReference>
<dbReference type="Gene3D" id="1.10.1200.10">
    <property type="entry name" value="ACP-like"/>
    <property type="match status" value="1"/>
</dbReference>
<dbReference type="EMBL" id="JANDWN010000036">
    <property type="protein sequence ID" value="MCP9600710.1"/>
    <property type="molecule type" value="Genomic_DNA"/>
</dbReference>
<protein>
    <submittedName>
        <fullName evidence="2">Acyl carrier protein</fullName>
    </submittedName>
</protein>
<sequence length="76" mass="8684">METKDKVIEIIANVLEVKPEEITLESTVGDFPTWDSLGQLNILQSVQDEFDVEFEPEEMMDIEDVNDIIKAVESKL</sequence>
<dbReference type="InterPro" id="IPR009081">
    <property type="entry name" value="PP-bd_ACP"/>
</dbReference>
<dbReference type="RefSeq" id="WP_254974635.1">
    <property type="nucleotide sequence ID" value="NZ_CP134815.1"/>
</dbReference>
<dbReference type="SUPFAM" id="SSF47336">
    <property type="entry name" value="ACP-like"/>
    <property type="match status" value="1"/>
</dbReference>
<evidence type="ECO:0000313" key="3">
    <source>
        <dbReference type="Proteomes" id="UP001204486"/>
    </source>
</evidence>
<dbReference type="Proteomes" id="UP001204486">
    <property type="component" value="Unassembled WGS sequence"/>
</dbReference>
<comment type="caution">
    <text evidence="2">The sequence shown here is derived from an EMBL/GenBank/DDBJ whole genome shotgun (WGS) entry which is preliminary data.</text>
</comment>
<name>A0AAW5IWN6_9BACT</name>
<feature type="domain" description="Carrier" evidence="1">
    <location>
        <begin position="1"/>
        <end position="76"/>
    </location>
</feature>
<evidence type="ECO:0000259" key="1">
    <source>
        <dbReference type="PROSITE" id="PS50075"/>
    </source>
</evidence>
<proteinExistence type="predicted"/>
<accession>A0AAW5IWN6</accession>
<organism evidence="2 3">
    <name type="scientific">Segatella copri</name>
    <dbReference type="NCBI Taxonomy" id="165179"/>
    <lineage>
        <taxon>Bacteria</taxon>
        <taxon>Pseudomonadati</taxon>
        <taxon>Bacteroidota</taxon>
        <taxon>Bacteroidia</taxon>
        <taxon>Bacteroidales</taxon>
        <taxon>Prevotellaceae</taxon>
        <taxon>Segatella</taxon>
    </lineage>
</organism>
<dbReference type="Pfam" id="PF00550">
    <property type="entry name" value="PP-binding"/>
    <property type="match status" value="1"/>
</dbReference>
<dbReference type="PROSITE" id="PS50075">
    <property type="entry name" value="CARRIER"/>
    <property type="match status" value="1"/>
</dbReference>